<reference evidence="3" key="1">
    <citation type="submission" date="2022-10" db="EMBL/GenBank/DDBJ databases">
        <title>Tapping the CABI collections for fungal endophytes: first genome assemblies for Collariella, Neodidymelliopsis, Ascochyta clinopodiicola, Didymella pomorum, Didymosphaeria variabile, Neocosmospora piperis and Neocucurbitaria cava.</title>
        <authorList>
            <person name="Hill R."/>
        </authorList>
    </citation>
    <scope>NUCLEOTIDE SEQUENCE</scope>
    <source>
        <strain evidence="3">IMI 366586</strain>
    </source>
</reference>
<evidence type="ECO:0000313" key="3">
    <source>
        <dbReference type="EMBL" id="KAJ4326734.1"/>
    </source>
</evidence>
<evidence type="ECO:0000259" key="2">
    <source>
        <dbReference type="Pfam" id="PF17111"/>
    </source>
</evidence>
<dbReference type="Pfam" id="PF17111">
    <property type="entry name" value="PigL_N"/>
    <property type="match status" value="1"/>
</dbReference>
<evidence type="ECO:0000256" key="1">
    <source>
        <dbReference type="SAM" id="SignalP"/>
    </source>
</evidence>
<organism evidence="3 4">
    <name type="scientific">Fusarium piperis</name>
    <dbReference type="NCBI Taxonomy" id="1435070"/>
    <lineage>
        <taxon>Eukaryota</taxon>
        <taxon>Fungi</taxon>
        <taxon>Dikarya</taxon>
        <taxon>Ascomycota</taxon>
        <taxon>Pezizomycotina</taxon>
        <taxon>Sordariomycetes</taxon>
        <taxon>Hypocreomycetidae</taxon>
        <taxon>Hypocreales</taxon>
        <taxon>Nectriaceae</taxon>
        <taxon>Fusarium</taxon>
        <taxon>Fusarium solani species complex</taxon>
    </lineage>
</organism>
<accession>A0A9W8WIG1</accession>
<comment type="caution">
    <text evidence="3">The sequence shown here is derived from an EMBL/GenBank/DDBJ whole genome shotgun (WGS) entry which is preliminary data.</text>
</comment>
<keyword evidence="1" id="KW-0732">Signal</keyword>
<dbReference type="EMBL" id="JAPEUR010000037">
    <property type="protein sequence ID" value="KAJ4326734.1"/>
    <property type="molecule type" value="Genomic_DNA"/>
</dbReference>
<proteinExistence type="predicted"/>
<sequence length="297" mass="32653">MEAIGTGASTLAFVLLALKSAKVIHESLSAIKDAPRIVRELAQDLQLLQSVLGRLTHCPLSHAPSSTITSFQDMLRACTAELSDIESRLEQFKKKPDSSRSSRVYKGILGYVKKEELEEARSRVRDKTTQANLYLGLLQAQAISDTTSKIDTQATATTGILEQILGEVSRLHSRLDDNDAPEDASASITQNLETMTLCSELEESISRLSSLVDYDGLTLDADDAEQIIDDLRKFILIARDRVSAKQKEKGKATVNPYAVDHDSDQVRRDLKLIEGLMLSAPIVAINQPGTVLHVHYP</sequence>
<protein>
    <recommendedName>
        <fullName evidence="2">Azaphilone pigments biosynthesis cluster protein L N-terminal domain-containing protein</fullName>
    </recommendedName>
</protein>
<keyword evidence="4" id="KW-1185">Reference proteome</keyword>
<feature type="domain" description="Azaphilone pigments biosynthesis cluster protein L N-terminal" evidence="2">
    <location>
        <begin position="1"/>
        <end position="139"/>
    </location>
</feature>
<gene>
    <name evidence="3" type="ORF">N0V84_002854</name>
</gene>
<name>A0A9W8WIG1_9HYPO</name>
<dbReference type="OrthoDB" id="10257049at2759"/>
<feature type="signal peptide" evidence="1">
    <location>
        <begin position="1"/>
        <end position="21"/>
    </location>
</feature>
<evidence type="ECO:0000313" key="4">
    <source>
        <dbReference type="Proteomes" id="UP001140502"/>
    </source>
</evidence>
<feature type="chain" id="PRO_5040792317" description="Azaphilone pigments biosynthesis cluster protein L N-terminal domain-containing protein" evidence="1">
    <location>
        <begin position="22"/>
        <end position="297"/>
    </location>
</feature>
<dbReference type="Proteomes" id="UP001140502">
    <property type="component" value="Unassembled WGS sequence"/>
</dbReference>
<dbReference type="InterPro" id="IPR031348">
    <property type="entry name" value="PigL_N"/>
</dbReference>
<dbReference type="AlphaFoldDB" id="A0A9W8WIG1"/>